<sequence>MSQKDFDAGAPLGAGARMRRGVGTISKSQINKEYFQRLEQWLNDVRSYTFSCYFCNGLPYSMMSQPTTCPPNGTFSQPTNFVPPAPPLNQDIGMFVYPRPQQPQPVQEQGMEYKIPPLWKRFAAEFVDFILLFLMKLAITFIAVDFFDFVDLDDIEILQKRHIEMDYRHAIEMTSGIIFLELIHRLIVCIYECIFLRRGAQNQIGGATPGKSLMGIKVVLCYNVQQVGNDTNMVKVIPATNLGLGWSLARAVLKNIVLALLFPFFLPIFLNKFHRTSYDILCNSIVVEERLE</sequence>
<name>A0AAW2HFT0_9NEOP</name>
<evidence type="ECO:0000313" key="7">
    <source>
        <dbReference type="EMBL" id="KAL0268724.1"/>
    </source>
</evidence>
<dbReference type="AlphaFoldDB" id="A0AAW2HFT0"/>
<proteinExistence type="predicted"/>
<dbReference type="PANTHER" id="PTHR13659">
    <property type="entry name" value="AUTOSOMAL HIGHLY CONSERVED PROTEIN"/>
    <property type="match status" value="1"/>
</dbReference>
<evidence type="ECO:0000256" key="2">
    <source>
        <dbReference type="ARBA" id="ARBA00022692"/>
    </source>
</evidence>
<feature type="transmembrane region" description="Helical" evidence="5">
    <location>
        <begin position="251"/>
        <end position="270"/>
    </location>
</feature>
<feature type="domain" description="RDD" evidence="6">
    <location>
        <begin position="116"/>
        <end position="252"/>
    </location>
</feature>
<dbReference type="GO" id="GO:0016020">
    <property type="term" value="C:membrane"/>
    <property type="evidence" value="ECO:0007669"/>
    <property type="project" value="UniProtKB-SubCell"/>
</dbReference>
<evidence type="ECO:0000256" key="1">
    <source>
        <dbReference type="ARBA" id="ARBA00004141"/>
    </source>
</evidence>
<evidence type="ECO:0000256" key="3">
    <source>
        <dbReference type="ARBA" id="ARBA00022989"/>
    </source>
</evidence>
<dbReference type="PANTHER" id="PTHR13659:SF5">
    <property type="entry name" value="PROTEIN FAM8A1"/>
    <property type="match status" value="1"/>
</dbReference>
<organism evidence="7">
    <name type="scientific">Menopon gallinae</name>
    <name type="common">poultry shaft louse</name>
    <dbReference type="NCBI Taxonomy" id="328185"/>
    <lineage>
        <taxon>Eukaryota</taxon>
        <taxon>Metazoa</taxon>
        <taxon>Ecdysozoa</taxon>
        <taxon>Arthropoda</taxon>
        <taxon>Hexapoda</taxon>
        <taxon>Insecta</taxon>
        <taxon>Pterygota</taxon>
        <taxon>Neoptera</taxon>
        <taxon>Paraneoptera</taxon>
        <taxon>Psocodea</taxon>
        <taxon>Troctomorpha</taxon>
        <taxon>Phthiraptera</taxon>
        <taxon>Amblycera</taxon>
        <taxon>Menoponidae</taxon>
        <taxon>Menopon</taxon>
    </lineage>
</organism>
<comment type="subcellular location">
    <subcellularLocation>
        <location evidence="1">Membrane</location>
        <topology evidence="1">Multi-pass membrane protein</topology>
    </subcellularLocation>
</comment>
<comment type="caution">
    <text evidence="7">The sequence shown here is derived from an EMBL/GenBank/DDBJ whole genome shotgun (WGS) entry which is preliminary data.</text>
</comment>
<dbReference type="InterPro" id="IPR039871">
    <property type="entry name" value="FAM8A1"/>
</dbReference>
<gene>
    <name evidence="7" type="ORF">PYX00_010550</name>
</gene>
<feature type="transmembrane region" description="Helical" evidence="5">
    <location>
        <begin position="122"/>
        <end position="144"/>
    </location>
</feature>
<protein>
    <recommendedName>
        <fullName evidence="6">RDD domain-containing protein</fullName>
    </recommendedName>
</protein>
<dbReference type="InterPro" id="IPR010432">
    <property type="entry name" value="RDD"/>
</dbReference>
<keyword evidence="3 5" id="KW-1133">Transmembrane helix</keyword>
<keyword evidence="4 5" id="KW-0472">Membrane</keyword>
<evidence type="ECO:0000259" key="6">
    <source>
        <dbReference type="Pfam" id="PF06271"/>
    </source>
</evidence>
<dbReference type="Pfam" id="PF06271">
    <property type="entry name" value="RDD"/>
    <property type="match status" value="1"/>
</dbReference>
<reference evidence="7" key="1">
    <citation type="journal article" date="2024" name="Gigascience">
        <title>Chromosome-level genome of the poultry shaft louse Menopon gallinae provides insight into the host-switching and adaptive evolution of parasitic lice.</title>
        <authorList>
            <person name="Xu Y."/>
            <person name="Ma L."/>
            <person name="Liu S."/>
            <person name="Liang Y."/>
            <person name="Liu Q."/>
            <person name="He Z."/>
            <person name="Tian L."/>
            <person name="Duan Y."/>
            <person name="Cai W."/>
            <person name="Li H."/>
            <person name="Song F."/>
        </authorList>
    </citation>
    <scope>NUCLEOTIDE SEQUENCE</scope>
    <source>
        <strain evidence="7">Cailab_2023a</strain>
    </source>
</reference>
<keyword evidence="2 5" id="KW-0812">Transmembrane</keyword>
<accession>A0AAW2HFT0</accession>
<dbReference type="EMBL" id="JARGDH010000005">
    <property type="protein sequence ID" value="KAL0268724.1"/>
    <property type="molecule type" value="Genomic_DNA"/>
</dbReference>
<evidence type="ECO:0000256" key="4">
    <source>
        <dbReference type="ARBA" id="ARBA00023136"/>
    </source>
</evidence>
<evidence type="ECO:0000256" key="5">
    <source>
        <dbReference type="SAM" id="Phobius"/>
    </source>
</evidence>